<keyword evidence="2" id="KW-1185">Reference proteome</keyword>
<name>A0A0H5AXS7_BPK21</name>
<evidence type="ECO:0000313" key="2">
    <source>
        <dbReference type="Proteomes" id="UP000203732"/>
    </source>
</evidence>
<dbReference type="Proteomes" id="UP000203732">
    <property type="component" value="Segment"/>
</dbReference>
<sequence>MTDIDTAHQTVFLYLLGNKYKKEYLIAPAQEYSDKAWGMQWDLRTQSSTHIDWIKVWKAAGADV</sequence>
<dbReference type="EMBL" id="LC064302">
    <property type="protein sequence ID" value="BAR94593.1"/>
    <property type="molecule type" value="Genomic_DNA"/>
</dbReference>
<organismHost>
    <name type="scientific">Pseudomonas aeruginosa</name>
    <dbReference type="NCBI Taxonomy" id="287"/>
</organismHost>
<protein>
    <submittedName>
        <fullName evidence="1">Uncharacterized protein</fullName>
    </submittedName>
</protein>
<proteinExistence type="predicted"/>
<organism evidence="1 2">
    <name type="scientific">Pseudomonas phage KPP21</name>
    <dbReference type="NCBI Taxonomy" id="1678082"/>
    <lineage>
        <taxon>Viruses</taxon>
        <taxon>Duplodnaviria</taxon>
        <taxon>Heunggongvirae</taxon>
        <taxon>Uroviricota</taxon>
        <taxon>Caudoviricetes</taxon>
        <taxon>Schitoviridae</taxon>
        <taxon>Migulavirinae</taxon>
        <taxon>Luzseptimavirus</taxon>
        <taxon>Luzseptimavirus KPP21</taxon>
    </lineage>
</organism>
<dbReference type="RefSeq" id="YP_009218983.1">
    <property type="nucleotide sequence ID" value="NC_029017.1"/>
</dbReference>
<dbReference type="OrthoDB" id="38911at10239"/>
<accession>A0A0H5AXS7</accession>
<evidence type="ECO:0000313" key="1">
    <source>
        <dbReference type="EMBL" id="BAR94593.1"/>
    </source>
</evidence>
<dbReference type="GeneID" id="26645250"/>
<reference evidence="1 2" key="1">
    <citation type="submission" date="2015-07" db="EMBL/GenBank/DDBJ databases">
        <title>Characterization of Pseudomonas aeruginosa phage KPP21 belonging to family Podoviridae genus N4-like viruses, isolated in Japan.</title>
        <authorList>
            <person name="Shigehisa R."/>
            <person name="Uchiyama J."/>
            <person name="Kato S."/>
            <person name="Takemura-Uchiyama I."/>
            <person name="Ujihara T."/>
            <person name="Sakaguchi Y."/>
            <person name="Okamoto N."/>
            <person name="Shimakura H."/>
            <person name="Daibata M."/>
            <person name="Sakaguchi M."/>
            <person name="Matsuzaki S."/>
        </authorList>
    </citation>
    <scope>NUCLEOTIDE SEQUENCE [LARGE SCALE GENOMIC DNA]</scope>
</reference>
<dbReference type="KEGG" id="vg:26645250"/>